<sequence>MSLIQEIKNDIKSKYPDVYKINNDRLVTVQSLMSKSSFWHILALYLFCILLVILYSLFVNFKCFQILSINFEDNIKVFTTGVITLVSMNLFVTNLLFTHLKEERDEIQTVIDRRINFKFITYLGFSIIISILLLYFISPTVNNNDIKTNILIFIFLSFLIYIFLLVDLYTTVFEFIHKSKRKDIVRKELENEFMKAFYYNCLRIRFKDRYTHFIKDQKGFIPHFYFGEKDLHSISFCKKKDKYLIDIDLKKLETELANIDDEEKKYLSLELNQKFPKEESHDILLFSTKHRREILNSYIFRNAPLIDEEFEYENIDRLIKKINLNTLENKFESLDDNLEDLLVVYLKYINLTTD</sequence>
<keyword evidence="1" id="KW-0472">Membrane</keyword>
<keyword evidence="1" id="KW-1133">Transmembrane helix</keyword>
<reference evidence="2 3" key="1">
    <citation type="submission" date="2019-03" db="EMBL/GenBank/DDBJ databases">
        <title>San Antonio Military Medical Center submission to MRSN (WRAIR), pending publication.</title>
        <authorList>
            <person name="Blyth D.M."/>
            <person name="Mccarthy S.L."/>
            <person name="Schall S.E."/>
            <person name="Stam J.A."/>
            <person name="Ong A.C."/>
            <person name="Mcgann P.T."/>
        </authorList>
    </citation>
    <scope>NUCLEOTIDE SEQUENCE [LARGE SCALE GENOMIC DNA]</scope>
    <source>
        <strain evidence="2 3">MRSN571793</strain>
    </source>
</reference>
<accession>A0A4Y8KSF0</accession>
<feature type="transmembrane region" description="Helical" evidence="1">
    <location>
        <begin position="38"/>
        <end position="58"/>
    </location>
</feature>
<feature type="transmembrane region" description="Helical" evidence="1">
    <location>
        <begin position="119"/>
        <end position="138"/>
    </location>
</feature>
<protein>
    <submittedName>
        <fullName evidence="2">Uncharacterized protein</fullName>
    </submittedName>
</protein>
<comment type="caution">
    <text evidence="2">The sequence shown here is derived from an EMBL/GenBank/DDBJ whole genome shotgun (WGS) entry which is preliminary data.</text>
</comment>
<feature type="transmembrane region" description="Helical" evidence="1">
    <location>
        <begin position="78"/>
        <end position="98"/>
    </location>
</feature>
<dbReference type="OrthoDB" id="1451931at2"/>
<feature type="transmembrane region" description="Helical" evidence="1">
    <location>
        <begin position="150"/>
        <end position="176"/>
    </location>
</feature>
<dbReference type="EMBL" id="SOML01000019">
    <property type="protein sequence ID" value="TFD91935.1"/>
    <property type="molecule type" value="Genomic_DNA"/>
</dbReference>
<keyword evidence="1" id="KW-0812">Transmembrane</keyword>
<dbReference type="RefSeq" id="WP_134437610.1">
    <property type="nucleotide sequence ID" value="NZ_SOML01000019.1"/>
</dbReference>
<dbReference type="AlphaFoldDB" id="A0A4Y8KSF0"/>
<dbReference type="Proteomes" id="UP000297861">
    <property type="component" value="Unassembled WGS sequence"/>
</dbReference>
<proteinExistence type="predicted"/>
<name>A0A4Y8KSF0_9BACT</name>
<evidence type="ECO:0000313" key="3">
    <source>
        <dbReference type="Proteomes" id="UP000297861"/>
    </source>
</evidence>
<keyword evidence="3" id="KW-1185">Reference proteome</keyword>
<organism evidence="2 3">
    <name type="scientific">Dysgonomonas capnocytophagoides</name>
    <dbReference type="NCBI Taxonomy" id="45254"/>
    <lineage>
        <taxon>Bacteria</taxon>
        <taxon>Pseudomonadati</taxon>
        <taxon>Bacteroidota</taxon>
        <taxon>Bacteroidia</taxon>
        <taxon>Bacteroidales</taxon>
        <taxon>Dysgonomonadaceae</taxon>
        <taxon>Dysgonomonas</taxon>
    </lineage>
</organism>
<gene>
    <name evidence="2" type="ORF">E2605_19040</name>
</gene>
<evidence type="ECO:0000313" key="2">
    <source>
        <dbReference type="EMBL" id="TFD91935.1"/>
    </source>
</evidence>
<evidence type="ECO:0000256" key="1">
    <source>
        <dbReference type="SAM" id="Phobius"/>
    </source>
</evidence>